<evidence type="ECO:0000256" key="1">
    <source>
        <dbReference type="SAM" id="Phobius"/>
    </source>
</evidence>
<sequence length="82" mass="9569">MLLICINFVAKYIAKIAKMLITLLYTLLIIAISMVLLSIRVLIKKRDSFKSQHIHDNEYLQKKGIHCVLDQDKEARHTNRAF</sequence>
<dbReference type="Proteomes" id="UP000070531">
    <property type="component" value="Unassembled WGS sequence"/>
</dbReference>
<dbReference type="AlphaFoldDB" id="A0A134BLK9"/>
<keyword evidence="1" id="KW-0472">Membrane</keyword>
<dbReference type="STRING" id="419005.HMPREF1860_00269"/>
<keyword evidence="1" id="KW-1133">Transmembrane helix</keyword>
<name>A0A134BLK9_9BACT</name>
<dbReference type="PATRIC" id="fig|419005.5.peg.273"/>
<evidence type="ECO:0000313" key="3">
    <source>
        <dbReference type="Proteomes" id="UP000070531"/>
    </source>
</evidence>
<protein>
    <submittedName>
        <fullName evidence="2">Uncharacterized protein</fullName>
    </submittedName>
</protein>
<feature type="transmembrane region" description="Helical" evidence="1">
    <location>
        <begin position="20"/>
        <end position="43"/>
    </location>
</feature>
<evidence type="ECO:0000313" key="2">
    <source>
        <dbReference type="EMBL" id="KXB80836.1"/>
    </source>
</evidence>
<comment type="caution">
    <text evidence="2">The sequence shown here is derived from an EMBL/GenBank/DDBJ whole genome shotgun (WGS) entry which is preliminary data.</text>
</comment>
<keyword evidence="1" id="KW-0812">Transmembrane</keyword>
<dbReference type="EMBL" id="LSDL01000015">
    <property type="protein sequence ID" value="KXB80836.1"/>
    <property type="molecule type" value="Genomic_DNA"/>
</dbReference>
<organism evidence="2">
    <name type="scientific">Prevotella amnii</name>
    <dbReference type="NCBI Taxonomy" id="419005"/>
    <lineage>
        <taxon>Bacteria</taxon>
        <taxon>Pseudomonadati</taxon>
        <taxon>Bacteroidota</taxon>
        <taxon>Bacteroidia</taxon>
        <taxon>Bacteroidales</taxon>
        <taxon>Prevotellaceae</taxon>
        <taxon>Prevotella</taxon>
    </lineage>
</organism>
<proteinExistence type="predicted"/>
<accession>A0A134BLK9</accession>
<gene>
    <name evidence="2" type="ORF">HMPREF1860_00269</name>
</gene>
<reference evidence="2 3" key="1">
    <citation type="submission" date="2016-01" db="EMBL/GenBank/DDBJ databases">
        <authorList>
            <person name="Oliw E.H."/>
        </authorList>
    </citation>
    <scope>NUCLEOTIDE SEQUENCE [LARGE SCALE GENOMIC DNA]</scope>
    <source>
        <strain evidence="2 3">DNF00307</strain>
    </source>
</reference>